<dbReference type="EMBL" id="CM044704">
    <property type="protein sequence ID" value="KAI5666582.1"/>
    <property type="molecule type" value="Genomic_DNA"/>
</dbReference>
<comment type="caution">
    <text evidence="1">The sequence shown here is derived from an EMBL/GenBank/DDBJ whole genome shotgun (WGS) entry which is preliminary data.</text>
</comment>
<sequence length="208" mass="23793">MSLFLTQDVGRAGLVNSPIFFTVSSPGDLAVGLLNKSSRRHLKPPRLLSKLTGTVQFCESGIEENRTNGENLFVRGRVDRRKPSSHCSKSKGRSKSRDMNRVKCFYCGKDDHVKKKCFKRIKDEKLRKQDLPCLRTKTEPKSSTGIPIFENISMAKEPVYFSDILKSRDHWAALKMSLFLTQDARWAELVNNLIFFTVSSQMTWLLVF</sequence>
<evidence type="ECO:0000313" key="1">
    <source>
        <dbReference type="EMBL" id="KAI5666582.1"/>
    </source>
</evidence>
<keyword evidence="2" id="KW-1185">Reference proteome</keyword>
<reference evidence="2" key="1">
    <citation type="journal article" date="2023" name="Nat. Plants">
        <title>Single-cell RNA sequencing provides a high-resolution roadmap for understanding the multicellular compartmentation of specialized metabolism.</title>
        <authorList>
            <person name="Sun S."/>
            <person name="Shen X."/>
            <person name="Li Y."/>
            <person name="Li Y."/>
            <person name="Wang S."/>
            <person name="Li R."/>
            <person name="Zhang H."/>
            <person name="Shen G."/>
            <person name="Guo B."/>
            <person name="Wei J."/>
            <person name="Xu J."/>
            <person name="St-Pierre B."/>
            <person name="Chen S."/>
            <person name="Sun C."/>
        </authorList>
    </citation>
    <scope>NUCLEOTIDE SEQUENCE [LARGE SCALE GENOMIC DNA]</scope>
</reference>
<proteinExistence type="predicted"/>
<protein>
    <submittedName>
        <fullName evidence="1">Uncharacterized protein</fullName>
    </submittedName>
</protein>
<accession>A0ACC0B1Q7</accession>
<name>A0ACC0B1Q7_CATRO</name>
<organism evidence="1 2">
    <name type="scientific">Catharanthus roseus</name>
    <name type="common">Madagascar periwinkle</name>
    <name type="synonym">Vinca rosea</name>
    <dbReference type="NCBI Taxonomy" id="4058"/>
    <lineage>
        <taxon>Eukaryota</taxon>
        <taxon>Viridiplantae</taxon>
        <taxon>Streptophyta</taxon>
        <taxon>Embryophyta</taxon>
        <taxon>Tracheophyta</taxon>
        <taxon>Spermatophyta</taxon>
        <taxon>Magnoliopsida</taxon>
        <taxon>eudicotyledons</taxon>
        <taxon>Gunneridae</taxon>
        <taxon>Pentapetalae</taxon>
        <taxon>asterids</taxon>
        <taxon>lamiids</taxon>
        <taxon>Gentianales</taxon>
        <taxon>Apocynaceae</taxon>
        <taxon>Rauvolfioideae</taxon>
        <taxon>Vinceae</taxon>
        <taxon>Catharanthinae</taxon>
        <taxon>Catharanthus</taxon>
    </lineage>
</organism>
<evidence type="ECO:0000313" key="2">
    <source>
        <dbReference type="Proteomes" id="UP001060085"/>
    </source>
</evidence>
<gene>
    <name evidence="1" type="ORF">M9H77_16435</name>
</gene>
<dbReference type="Proteomes" id="UP001060085">
    <property type="component" value="Linkage Group LG04"/>
</dbReference>